<protein>
    <submittedName>
        <fullName evidence="1">Uncharacterized protein</fullName>
    </submittedName>
</protein>
<proteinExistence type="predicted"/>
<name>A0ABX6L0R0_9GAMM</name>
<dbReference type="EMBL" id="CP038498">
    <property type="protein sequence ID" value="QJA19925.1"/>
    <property type="molecule type" value="Genomic_DNA"/>
</dbReference>
<reference evidence="1 2" key="1">
    <citation type="submission" date="2019-04" db="EMBL/GenBank/DDBJ databases">
        <title>Whole Genome Sequencing of Pectobacterium punjabense SS95.</title>
        <authorList>
            <person name="Sarfraz S."/>
            <person name="Oulghazi S."/>
            <person name="Roques C."/>
            <person name="Vandecasteele C."/>
            <person name="Faure D."/>
        </authorList>
    </citation>
    <scope>NUCLEOTIDE SEQUENCE [LARGE SCALE GENOMIC DNA]</scope>
    <source>
        <strain evidence="1 2">SS95</strain>
    </source>
</reference>
<sequence length="255" mass="29420">MPTAKYIVLDYHLYISLSKYVKEKKIYHISYCFTYATPDSQFSGLNIIPYISLSAERKKLADTLHKISNIHDIDENLAVVFNSNSSQQKLLAYEICLFYKKNDLKKTLPIININDLTHKPTYQRTYLHYREAYLNLEVLRRENISNEHLIEITPSINSLYSNGNIVIHHENKLISTPINIIDNYVLLSLHKNHESILSLTANVISRLLNDGYEGVGDLVIMSRIHYLSSIKAIHCNNRLAKVNAFNLFVKPIANK</sequence>
<organism evidence="1 2">
    <name type="scientific">Pectobacterium punjabense</name>
    <dbReference type="NCBI Taxonomy" id="2108399"/>
    <lineage>
        <taxon>Bacteria</taxon>
        <taxon>Pseudomonadati</taxon>
        <taxon>Pseudomonadota</taxon>
        <taxon>Gammaproteobacteria</taxon>
        <taxon>Enterobacterales</taxon>
        <taxon>Pectobacteriaceae</taxon>
        <taxon>Pectobacterium</taxon>
    </lineage>
</organism>
<dbReference type="GeneID" id="90762946"/>
<evidence type="ECO:0000313" key="1">
    <source>
        <dbReference type="EMBL" id="QJA19925.1"/>
    </source>
</evidence>
<gene>
    <name evidence="1" type="ORF">E2566_08340</name>
</gene>
<keyword evidence="2" id="KW-1185">Reference proteome</keyword>
<dbReference type="RefSeq" id="WP_133169843.1">
    <property type="nucleotide sequence ID" value="NZ_CP038498.1"/>
</dbReference>
<dbReference type="Proteomes" id="UP000502681">
    <property type="component" value="Chromosome"/>
</dbReference>
<accession>A0ABX6L0R0</accession>
<evidence type="ECO:0000313" key="2">
    <source>
        <dbReference type="Proteomes" id="UP000502681"/>
    </source>
</evidence>